<dbReference type="PANTHER" id="PTHR30087">
    <property type="entry name" value="INNER MEMBRANE PROTEIN"/>
    <property type="match status" value="1"/>
</dbReference>
<dbReference type="InterPro" id="IPR013560">
    <property type="entry name" value="DUF1722"/>
</dbReference>
<sequence>MADTIRVGVSSCLLGNPVRYDGGHKRDSYVVDTLGRYFEFVPVCPEIECGLGVPREAMRLVGDPEAPRLVTIKTGIDLTERMNAWAAARVAELAEERLCGFIFKAKSPSSGMTRIKVYNDKGAPAERGVGLFARAFMDRFPLIPVEDEGRLHDDKLRENFIERIFAMQRFRDAVAGDGRSTLVSRLIAFTAGHKLLFMAHSPELARQIGRLTAEASKWPADGLVHAYETLLMKTLALPATPAKHANVLQHAMGYFKTVLSADEKAELNEVIANYRLGLTPLIVPVTLIVHFTRKYDVAYLKDQAYLAPHPIELKLRNHA</sequence>
<accession>A0A4P6HME1</accession>
<feature type="domain" description="DUF1722" evidence="1">
    <location>
        <begin position="194"/>
        <end position="310"/>
    </location>
</feature>
<dbReference type="InterPro" id="IPR017087">
    <property type="entry name" value="UCP037004"/>
</dbReference>
<evidence type="ECO:0000313" key="3">
    <source>
        <dbReference type="Proteomes" id="UP000293296"/>
    </source>
</evidence>
<dbReference type="PANTHER" id="PTHR30087:SF0">
    <property type="entry name" value="INNER MEMBRANE PROTEIN"/>
    <property type="match status" value="1"/>
</dbReference>
<protein>
    <submittedName>
        <fullName evidence="2">DUF1722 domain-containing protein</fullName>
    </submittedName>
</protein>
<dbReference type="OrthoDB" id="495783at2"/>
<dbReference type="PIRSF" id="PIRSF037004">
    <property type="entry name" value="UCP037004"/>
    <property type="match status" value="1"/>
</dbReference>
<dbReference type="AlphaFoldDB" id="A0A4P6HME1"/>
<keyword evidence="3" id="KW-1185">Reference proteome</keyword>
<dbReference type="Pfam" id="PF08349">
    <property type="entry name" value="DUF1722"/>
    <property type="match status" value="1"/>
</dbReference>
<dbReference type="Proteomes" id="UP000293296">
    <property type="component" value="Chromosome"/>
</dbReference>
<dbReference type="KEGG" id="dcb:C3Y92_13615"/>
<dbReference type="InterPro" id="IPR007553">
    <property type="entry name" value="2-thiour_desulf"/>
</dbReference>
<organism evidence="2 3">
    <name type="scientific">Solidesulfovibrio carbinolicus</name>
    <dbReference type="NCBI Taxonomy" id="296842"/>
    <lineage>
        <taxon>Bacteria</taxon>
        <taxon>Pseudomonadati</taxon>
        <taxon>Thermodesulfobacteriota</taxon>
        <taxon>Desulfovibrionia</taxon>
        <taxon>Desulfovibrionales</taxon>
        <taxon>Desulfovibrionaceae</taxon>
        <taxon>Solidesulfovibrio</taxon>
    </lineage>
</organism>
<dbReference type="EMBL" id="CP026538">
    <property type="protein sequence ID" value="QAZ68205.1"/>
    <property type="molecule type" value="Genomic_DNA"/>
</dbReference>
<gene>
    <name evidence="2" type="ORF">C3Y92_13615</name>
</gene>
<proteinExistence type="predicted"/>
<dbReference type="RefSeq" id="WP_129353474.1">
    <property type="nucleotide sequence ID" value="NZ_CP026538.1"/>
</dbReference>
<reference evidence="2 3" key="1">
    <citation type="submission" date="2018-02" db="EMBL/GenBank/DDBJ databases">
        <title>Genome sequence of Desulfovibrio carbinolicus DSM 3852.</title>
        <authorList>
            <person name="Wilbanks E."/>
            <person name="Skennerton C.T."/>
            <person name="Orphan V.J."/>
        </authorList>
    </citation>
    <scope>NUCLEOTIDE SEQUENCE [LARGE SCALE GENOMIC DNA]</scope>
    <source>
        <strain evidence="2 3">DSM 3852</strain>
    </source>
</reference>
<evidence type="ECO:0000259" key="1">
    <source>
        <dbReference type="Pfam" id="PF08349"/>
    </source>
</evidence>
<evidence type="ECO:0000313" key="2">
    <source>
        <dbReference type="EMBL" id="QAZ68205.1"/>
    </source>
</evidence>
<dbReference type="Pfam" id="PF04463">
    <property type="entry name" value="2-thiour_desulf"/>
    <property type="match status" value="1"/>
</dbReference>
<name>A0A4P6HME1_9BACT</name>